<organism evidence="1 2">
    <name type="scientific">Candidatus Vogelbacteria bacterium CG10_big_fil_rev_8_21_14_0_10_50_13</name>
    <dbReference type="NCBI Taxonomy" id="1975044"/>
    <lineage>
        <taxon>Bacteria</taxon>
        <taxon>Candidatus Vogeliibacteriota</taxon>
    </lineage>
</organism>
<gene>
    <name evidence="1" type="ORF">COV09_00680</name>
</gene>
<dbReference type="Proteomes" id="UP000230906">
    <property type="component" value="Unassembled WGS sequence"/>
</dbReference>
<name>A0A2H0RGA0_9BACT</name>
<dbReference type="InterPro" id="IPR014717">
    <property type="entry name" value="Transl_elong_EF1B/ribsomal_bS6"/>
</dbReference>
<accession>A0A2H0RGA0</accession>
<comment type="caution">
    <text evidence="1">The sequence shown here is derived from an EMBL/GenBank/DDBJ whole genome shotgun (WGS) entry which is preliminary data.</text>
</comment>
<protein>
    <recommendedName>
        <fullName evidence="3">Pilus assembly protein PilO</fullName>
    </recommendedName>
</protein>
<reference evidence="1 2" key="1">
    <citation type="submission" date="2017-09" db="EMBL/GenBank/DDBJ databases">
        <title>Depth-based differentiation of microbial function through sediment-hosted aquifers and enrichment of novel symbionts in the deep terrestrial subsurface.</title>
        <authorList>
            <person name="Probst A.J."/>
            <person name="Ladd B."/>
            <person name="Jarett J.K."/>
            <person name="Geller-Mcgrath D.E."/>
            <person name="Sieber C.M."/>
            <person name="Emerson J.B."/>
            <person name="Anantharaman K."/>
            <person name="Thomas B.C."/>
            <person name="Malmstrom R."/>
            <person name="Stieglmeier M."/>
            <person name="Klingl A."/>
            <person name="Woyke T."/>
            <person name="Ryan C.M."/>
            <person name="Banfield J.F."/>
        </authorList>
    </citation>
    <scope>NUCLEOTIDE SEQUENCE [LARGE SCALE GENOMIC DNA]</scope>
    <source>
        <strain evidence="1">CG10_big_fil_rev_8_21_14_0_10_50_13</strain>
    </source>
</reference>
<dbReference type="Gene3D" id="3.30.70.60">
    <property type="match status" value="1"/>
</dbReference>
<sequence length="188" mass="20857">MSRIILPLVYLALAIGIFYGVTNPILLEVSELRAEKAELAAALRRAVELRGVAERLRGEYYSFTELERERLSRLIPDNVDNVKLIIDINNIATRYGMTINDAKIETGITPVTDGEDPSLRLINNPSGAISQGTVDIAFTVTGQYDVFRGFLGDLAASLRLVDVKAVSFKAVPEGDYQYSVKLTTYWLK</sequence>
<proteinExistence type="predicted"/>
<evidence type="ECO:0008006" key="3">
    <source>
        <dbReference type="Google" id="ProtNLM"/>
    </source>
</evidence>
<dbReference type="EMBL" id="PCYJ01000013">
    <property type="protein sequence ID" value="PIR45572.1"/>
    <property type="molecule type" value="Genomic_DNA"/>
</dbReference>
<dbReference type="AlphaFoldDB" id="A0A2H0RGA0"/>
<evidence type="ECO:0000313" key="2">
    <source>
        <dbReference type="Proteomes" id="UP000230906"/>
    </source>
</evidence>
<evidence type="ECO:0000313" key="1">
    <source>
        <dbReference type="EMBL" id="PIR45572.1"/>
    </source>
</evidence>